<sequence>MIKAESAPLVKSEQIGSLAGRDQPGLTVGSKALEAPGDQAQQNHDETATLATAVAANSRLDSGLVLPTLGLPHYLFIKRARQAIRQKKYAEAGDLLQMGLTDLTAMVDLGKFIELLRGASRDSMPSMSALFLDPATEAPEPRRLLAAQMPWLREGTPRVISRQDLDTGFYISPTSSLGSGSCRAAVSAASPFFVDATPIVAASPASNAFCVPKGKSTGELVQEPRVPLKPLNRLPRGESKAPIRGLLQLEGQVLRRSLLQSPWAV</sequence>
<protein>
    <submittedName>
        <fullName evidence="1">Uncharacterized protein</fullName>
    </submittedName>
</protein>
<organism evidence="1 2">
    <name type="scientific">Symbiodinium microadriaticum</name>
    <name type="common">Dinoflagellate</name>
    <name type="synonym">Zooxanthella microadriatica</name>
    <dbReference type="NCBI Taxonomy" id="2951"/>
    <lineage>
        <taxon>Eukaryota</taxon>
        <taxon>Sar</taxon>
        <taxon>Alveolata</taxon>
        <taxon>Dinophyceae</taxon>
        <taxon>Suessiales</taxon>
        <taxon>Symbiodiniaceae</taxon>
        <taxon>Symbiodinium</taxon>
    </lineage>
</organism>
<proteinExistence type="predicted"/>
<evidence type="ECO:0000313" key="1">
    <source>
        <dbReference type="EMBL" id="OLP84047.1"/>
    </source>
</evidence>
<keyword evidence="2" id="KW-1185">Reference proteome</keyword>
<comment type="caution">
    <text evidence="1">The sequence shown here is derived from an EMBL/GenBank/DDBJ whole genome shotgun (WGS) entry which is preliminary data.</text>
</comment>
<gene>
    <name evidence="1" type="ORF">AK812_SmicGene35119</name>
</gene>
<evidence type="ECO:0000313" key="2">
    <source>
        <dbReference type="Proteomes" id="UP000186817"/>
    </source>
</evidence>
<dbReference type="EMBL" id="LSRX01001072">
    <property type="protein sequence ID" value="OLP84047.1"/>
    <property type="molecule type" value="Genomic_DNA"/>
</dbReference>
<name>A0A1Q9CMF2_SYMMI</name>
<dbReference type="Proteomes" id="UP000186817">
    <property type="component" value="Unassembled WGS sequence"/>
</dbReference>
<dbReference type="AlphaFoldDB" id="A0A1Q9CMF2"/>
<accession>A0A1Q9CMF2</accession>
<reference evidence="1 2" key="1">
    <citation type="submission" date="2016-02" db="EMBL/GenBank/DDBJ databases">
        <title>Genome analysis of coral dinoflagellate symbionts highlights evolutionary adaptations to a symbiotic lifestyle.</title>
        <authorList>
            <person name="Aranda M."/>
            <person name="Li Y."/>
            <person name="Liew Y.J."/>
            <person name="Baumgarten S."/>
            <person name="Simakov O."/>
            <person name="Wilson M."/>
            <person name="Piel J."/>
            <person name="Ashoor H."/>
            <person name="Bougouffa S."/>
            <person name="Bajic V.B."/>
            <person name="Ryu T."/>
            <person name="Ravasi T."/>
            <person name="Bayer T."/>
            <person name="Micklem G."/>
            <person name="Kim H."/>
            <person name="Bhak J."/>
            <person name="Lajeunesse T.C."/>
            <person name="Voolstra C.R."/>
        </authorList>
    </citation>
    <scope>NUCLEOTIDE SEQUENCE [LARGE SCALE GENOMIC DNA]</scope>
    <source>
        <strain evidence="1 2">CCMP2467</strain>
    </source>
</reference>